<gene>
    <name evidence="1" type="ORF">Pan44_38960</name>
</gene>
<dbReference type="Proteomes" id="UP000315700">
    <property type="component" value="Chromosome"/>
</dbReference>
<dbReference type="OrthoDB" id="9810122at2"/>
<accession>A0A517SI96</accession>
<organism evidence="1 2">
    <name type="scientific">Caulifigura coniformis</name>
    <dbReference type="NCBI Taxonomy" id="2527983"/>
    <lineage>
        <taxon>Bacteria</taxon>
        <taxon>Pseudomonadati</taxon>
        <taxon>Planctomycetota</taxon>
        <taxon>Planctomycetia</taxon>
        <taxon>Planctomycetales</taxon>
        <taxon>Planctomycetaceae</taxon>
        <taxon>Caulifigura</taxon>
    </lineage>
</organism>
<keyword evidence="2" id="KW-1185">Reference proteome</keyword>
<evidence type="ECO:0000313" key="2">
    <source>
        <dbReference type="Proteomes" id="UP000315700"/>
    </source>
</evidence>
<dbReference type="EMBL" id="CP036271">
    <property type="protein sequence ID" value="QDT55848.1"/>
    <property type="molecule type" value="Genomic_DNA"/>
</dbReference>
<dbReference type="AlphaFoldDB" id="A0A517SI96"/>
<name>A0A517SI96_9PLAN</name>
<sequence>MLKKILTRMGIVAGDELRADLTTVQQQLRTQAAAMERALIVLGEIRAAQISPKPADTLADHEFRIFSQFGDDGIISYLMDLVQPESKTFVEFGVESYVESNTRFLLLKRNWRGMVMDGSDSNVETIKRSDAAWRHDLTANLAFVTAENVNELLSSSGFGGKLGLLHIDIDGNDYWVWKAINCCEPDTVIVEYNAGFGPDRAITVPYDPAFVRSKAHPSHLYYGASLSALVELGESRGYGFVGCNSAGNNAYFVKQPLPHGLRVLTPKEGFVQAKFRETRDASGQLLFKTSLEGLDLIRGLPVVDVRTGKTEAL</sequence>
<dbReference type="KEGG" id="ccos:Pan44_38960"/>
<dbReference type="InParanoid" id="A0A517SI96"/>
<proteinExistence type="predicted"/>
<reference evidence="1 2" key="1">
    <citation type="submission" date="2019-02" db="EMBL/GenBank/DDBJ databases">
        <title>Deep-cultivation of Planctomycetes and their phenomic and genomic characterization uncovers novel biology.</title>
        <authorList>
            <person name="Wiegand S."/>
            <person name="Jogler M."/>
            <person name="Boedeker C."/>
            <person name="Pinto D."/>
            <person name="Vollmers J."/>
            <person name="Rivas-Marin E."/>
            <person name="Kohn T."/>
            <person name="Peeters S.H."/>
            <person name="Heuer A."/>
            <person name="Rast P."/>
            <person name="Oberbeckmann S."/>
            <person name="Bunk B."/>
            <person name="Jeske O."/>
            <person name="Meyerdierks A."/>
            <person name="Storesund J.E."/>
            <person name="Kallscheuer N."/>
            <person name="Luecker S."/>
            <person name="Lage O.M."/>
            <person name="Pohl T."/>
            <person name="Merkel B.J."/>
            <person name="Hornburger P."/>
            <person name="Mueller R.-W."/>
            <person name="Bruemmer F."/>
            <person name="Labrenz M."/>
            <person name="Spormann A.M."/>
            <person name="Op den Camp H."/>
            <person name="Overmann J."/>
            <person name="Amann R."/>
            <person name="Jetten M.S.M."/>
            <person name="Mascher T."/>
            <person name="Medema M.H."/>
            <person name="Devos D.P."/>
            <person name="Kaster A.-K."/>
            <person name="Ovreas L."/>
            <person name="Rohde M."/>
            <person name="Galperin M.Y."/>
            <person name="Jogler C."/>
        </authorList>
    </citation>
    <scope>NUCLEOTIDE SEQUENCE [LARGE SCALE GENOMIC DNA]</scope>
    <source>
        <strain evidence="1 2">Pan44</strain>
    </source>
</reference>
<evidence type="ECO:0000313" key="1">
    <source>
        <dbReference type="EMBL" id="QDT55848.1"/>
    </source>
</evidence>
<dbReference type="RefSeq" id="WP_145032253.1">
    <property type="nucleotide sequence ID" value="NZ_CP036271.1"/>
</dbReference>
<protein>
    <submittedName>
        <fullName evidence="1">Uncharacterized protein</fullName>
    </submittedName>
</protein>